<gene>
    <name evidence="7" type="ORF">GCM10011575_19700</name>
</gene>
<dbReference type="PROSITE" id="PS00485">
    <property type="entry name" value="A_DEAMINASE"/>
    <property type="match status" value="1"/>
</dbReference>
<comment type="similarity">
    <text evidence="2">Belongs to the metallo-dependent hydrolases superfamily. Adenosine and AMP deaminases family.</text>
</comment>
<evidence type="ECO:0000256" key="2">
    <source>
        <dbReference type="ARBA" id="ARBA00006676"/>
    </source>
</evidence>
<feature type="domain" description="Adenosine deaminase" evidence="6">
    <location>
        <begin position="89"/>
        <end position="157"/>
    </location>
</feature>
<dbReference type="InterPro" id="IPR001365">
    <property type="entry name" value="A_deaminase_dom"/>
</dbReference>
<proteinExistence type="inferred from homology"/>
<dbReference type="AlphaFoldDB" id="A0A917S6E3"/>
<protein>
    <recommendedName>
        <fullName evidence="6">Adenosine deaminase domain-containing protein</fullName>
    </recommendedName>
</protein>
<name>A0A917S6E3_9ACTN</name>
<feature type="domain" description="Adenosine deaminase" evidence="6">
    <location>
        <begin position="7"/>
        <end position="88"/>
    </location>
</feature>
<reference evidence="7" key="2">
    <citation type="submission" date="2020-09" db="EMBL/GenBank/DDBJ databases">
        <authorList>
            <person name="Sun Q."/>
            <person name="Zhou Y."/>
        </authorList>
    </citation>
    <scope>NUCLEOTIDE SEQUENCE</scope>
    <source>
        <strain evidence="7">CGMCC 4.7306</strain>
    </source>
</reference>
<keyword evidence="5" id="KW-0862">Zinc</keyword>
<evidence type="ECO:0000313" key="8">
    <source>
        <dbReference type="Proteomes" id="UP000613840"/>
    </source>
</evidence>
<dbReference type="PANTHER" id="PTHR43114:SF6">
    <property type="entry name" value="ADENINE DEAMINASE"/>
    <property type="match status" value="1"/>
</dbReference>
<comment type="caution">
    <text evidence="7">The sequence shown here is derived from an EMBL/GenBank/DDBJ whole genome shotgun (WGS) entry which is preliminary data.</text>
</comment>
<dbReference type="Gene3D" id="3.20.20.140">
    <property type="entry name" value="Metal-dependent hydrolases"/>
    <property type="match status" value="2"/>
</dbReference>
<dbReference type="Proteomes" id="UP000613840">
    <property type="component" value="Unassembled WGS sequence"/>
</dbReference>
<dbReference type="GO" id="GO:0019239">
    <property type="term" value="F:deaminase activity"/>
    <property type="evidence" value="ECO:0007669"/>
    <property type="project" value="InterPro"/>
</dbReference>
<sequence length="173" mass="18186">MGMTVNWILDIPGHTGEPAEVVMDLCERCQPEGLVALGLGGPETPRADFAPYFARARALGLGSVPHAGEVAGPESVRAAVDVLKADRIVPTLADHPLPSLIGAGISVSINSDDPPMFGTTLTRELQIAAQLLGSEQVPQLLRNAVNASYATDELKVSYLTDLAAFEATALTKR</sequence>
<evidence type="ECO:0000256" key="5">
    <source>
        <dbReference type="ARBA" id="ARBA00022833"/>
    </source>
</evidence>
<keyword evidence="4" id="KW-0378">Hydrolase</keyword>
<dbReference type="GO" id="GO:0016814">
    <property type="term" value="F:hydrolase activity, acting on carbon-nitrogen (but not peptide) bonds, in cyclic amidines"/>
    <property type="evidence" value="ECO:0007669"/>
    <property type="project" value="UniProtKB-ARBA"/>
</dbReference>
<organism evidence="7 8">
    <name type="scientific">Microlunatus endophyticus</name>
    <dbReference type="NCBI Taxonomy" id="1716077"/>
    <lineage>
        <taxon>Bacteria</taxon>
        <taxon>Bacillati</taxon>
        <taxon>Actinomycetota</taxon>
        <taxon>Actinomycetes</taxon>
        <taxon>Propionibacteriales</taxon>
        <taxon>Propionibacteriaceae</taxon>
        <taxon>Microlunatus</taxon>
    </lineage>
</organism>
<dbReference type="PANTHER" id="PTHR43114">
    <property type="entry name" value="ADENINE DEAMINASE"/>
    <property type="match status" value="1"/>
</dbReference>
<evidence type="ECO:0000259" key="6">
    <source>
        <dbReference type="Pfam" id="PF00962"/>
    </source>
</evidence>
<dbReference type="Pfam" id="PF00962">
    <property type="entry name" value="A_deaminase"/>
    <property type="match status" value="2"/>
</dbReference>
<keyword evidence="8" id="KW-1185">Reference proteome</keyword>
<dbReference type="InterPro" id="IPR032466">
    <property type="entry name" value="Metal_Hydrolase"/>
</dbReference>
<evidence type="ECO:0000256" key="3">
    <source>
        <dbReference type="ARBA" id="ARBA00022723"/>
    </source>
</evidence>
<dbReference type="InterPro" id="IPR006650">
    <property type="entry name" value="A/AMP_deam_AS"/>
</dbReference>
<dbReference type="InterPro" id="IPR006330">
    <property type="entry name" value="Ado/ade_deaminase"/>
</dbReference>
<evidence type="ECO:0000256" key="1">
    <source>
        <dbReference type="ARBA" id="ARBA00001947"/>
    </source>
</evidence>
<dbReference type="GO" id="GO:0046872">
    <property type="term" value="F:metal ion binding"/>
    <property type="evidence" value="ECO:0007669"/>
    <property type="project" value="UniProtKB-KW"/>
</dbReference>
<dbReference type="EMBL" id="BMMZ01000004">
    <property type="protein sequence ID" value="GGL61173.1"/>
    <property type="molecule type" value="Genomic_DNA"/>
</dbReference>
<reference evidence="7" key="1">
    <citation type="journal article" date="2014" name="Int. J. Syst. Evol. Microbiol.">
        <title>Complete genome sequence of Corynebacterium casei LMG S-19264T (=DSM 44701T), isolated from a smear-ripened cheese.</title>
        <authorList>
            <consortium name="US DOE Joint Genome Institute (JGI-PGF)"/>
            <person name="Walter F."/>
            <person name="Albersmeier A."/>
            <person name="Kalinowski J."/>
            <person name="Ruckert C."/>
        </authorList>
    </citation>
    <scope>NUCLEOTIDE SEQUENCE</scope>
    <source>
        <strain evidence="7">CGMCC 4.7306</strain>
    </source>
</reference>
<evidence type="ECO:0000256" key="4">
    <source>
        <dbReference type="ARBA" id="ARBA00022801"/>
    </source>
</evidence>
<accession>A0A917S6E3</accession>
<keyword evidence="3" id="KW-0479">Metal-binding</keyword>
<comment type="cofactor">
    <cofactor evidence="1">
        <name>Zn(2+)</name>
        <dbReference type="ChEBI" id="CHEBI:29105"/>
    </cofactor>
</comment>
<dbReference type="GO" id="GO:0009168">
    <property type="term" value="P:purine ribonucleoside monophosphate biosynthetic process"/>
    <property type="evidence" value="ECO:0007669"/>
    <property type="project" value="InterPro"/>
</dbReference>
<dbReference type="SUPFAM" id="SSF51556">
    <property type="entry name" value="Metallo-dependent hydrolases"/>
    <property type="match status" value="1"/>
</dbReference>
<evidence type="ECO:0000313" key="7">
    <source>
        <dbReference type="EMBL" id="GGL61173.1"/>
    </source>
</evidence>